<name>A0A934U3R4_9NOCA</name>
<feature type="region of interest" description="Disordered" evidence="1">
    <location>
        <begin position="1"/>
        <end position="23"/>
    </location>
</feature>
<dbReference type="AlphaFoldDB" id="A0A934U3R4"/>
<keyword evidence="3" id="KW-1185">Reference proteome</keyword>
<evidence type="ECO:0000313" key="3">
    <source>
        <dbReference type="Proteomes" id="UP000655868"/>
    </source>
</evidence>
<gene>
    <name evidence="2" type="ORF">JGU71_13995</name>
</gene>
<dbReference type="RefSeq" id="WP_199704772.1">
    <property type="nucleotide sequence ID" value="NZ_JAEMNV010000004.1"/>
</dbReference>
<protein>
    <submittedName>
        <fullName evidence="2">Uncharacterized protein</fullName>
    </submittedName>
</protein>
<accession>A0A934U3R4</accession>
<dbReference type="Proteomes" id="UP000655868">
    <property type="component" value="Unassembled WGS sequence"/>
</dbReference>
<sequence>MTTTIDRYGEPINDDPPTAHDAERCSGWRGEDFDGRPIPCLLCRPHLAHTAKVYDGAGMIR</sequence>
<proteinExistence type="predicted"/>
<dbReference type="EMBL" id="JAEMNV010000004">
    <property type="protein sequence ID" value="MBJ8340004.1"/>
    <property type="molecule type" value="Genomic_DNA"/>
</dbReference>
<evidence type="ECO:0000256" key="1">
    <source>
        <dbReference type="SAM" id="MobiDB-lite"/>
    </source>
</evidence>
<evidence type="ECO:0000313" key="2">
    <source>
        <dbReference type="EMBL" id="MBJ8340004.1"/>
    </source>
</evidence>
<comment type="caution">
    <text evidence="2">The sequence shown here is derived from an EMBL/GenBank/DDBJ whole genome shotgun (WGS) entry which is preliminary data.</text>
</comment>
<organism evidence="2 3">
    <name type="scientific">Antrihabitans stalagmiti</name>
    <dbReference type="NCBI Taxonomy" id="2799499"/>
    <lineage>
        <taxon>Bacteria</taxon>
        <taxon>Bacillati</taxon>
        <taxon>Actinomycetota</taxon>
        <taxon>Actinomycetes</taxon>
        <taxon>Mycobacteriales</taxon>
        <taxon>Nocardiaceae</taxon>
        <taxon>Antrihabitans</taxon>
    </lineage>
</organism>
<reference evidence="2" key="1">
    <citation type="submission" date="2020-12" db="EMBL/GenBank/DDBJ databases">
        <title>Antrihabitans popcorni sp. nov. and Antrihabitans auranticaus sp. nov., isolated from a larva cave.</title>
        <authorList>
            <person name="Lee S.D."/>
            <person name="Kim I.S."/>
        </authorList>
    </citation>
    <scope>NUCLEOTIDE SEQUENCE</scope>
    <source>
        <strain evidence="2">YC3-6</strain>
    </source>
</reference>